<dbReference type="PROSITE" id="PS00105">
    <property type="entry name" value="AA_TRANSFER_CLASS_1"/>
    <property type="match status" value="1"/>
</dbReference>
<dbReference type="KEGG" id="odi:ODI_R1656"/>
<dbReference type="Gene3D" id="3.90.1150.10">
    <property type="entry name" value="Aspartate Aminotransferase, domain 1"/>
    <property type="match status" value="1"/>
</dbReference>
<dbReference type="PANTHER" id="PTHR46383">
    <property type="entry name" value="ASPARTATE AMINOTRANSFERASE"/>
    <property type="match status" value="1"/>
</dbReference>
<dbReference type="EC" id="2.6.1.-" evidence="6"/>
<dbReference type="InterPro" id="IPR004838">
    <property type="entry name" value="NHTrfase_class1_PyrdxlP-BS"/>
</dbReference>
<evidence type="ECO:0000313" key="8">
    <source>
        <dbReference type="EMBL" id="SBT26050.1"/>
    </source>
</evidence>
<dbReference type="InterPro" id="IPR015422">
    <property type="entry name" value="PyrdxlP-dep_Trfase_small"/>
</dbReference>
<dbReference type="AlphaFoldDB" id="A0A1C3K3I0"/>
<dbReference type="STRING" id="1851544.ODI_00530"/>
<dbReference type="InterPro" id="IPR050596">
    <property type="entry name" value="AspAT/PAT-like"/>
</dbReference>
<dbReference type="Proteomes" id="UP000078558">
    <property type="component" value="Chromosome I"/>
</dbReference>
<evidence type="ECO:0000259" key="7">
    <source>
        <dbReference type="Pfam" id="PF00155"/>
    </source>
</evidence>
<name>A0A1C3K3I0_9BURK</name>
<keyword evidence="4 6" id="KW-0808">Transferase</keyword>
<protein>
    <recommendedName>
        <fullName evidence="6">Aminotransferase</fullName>
        <ecNumber evidence="6">2.6.1.-</ecNumber>
    </recommendedName>
</protein>
<dbReference type="EMBL" id="LT907988">
    <property type="protein sequence ID" value="SOE48801.1"/>
    <property type="molecule type" value="Genomic_DNA"/>
</dbReference>
<dbReference type="RefSeq" id="WP_067755124.1">
    <property type="nucleotide sequence ID" value="NZ_LT907988.1"/>
</dbReference>
<dbReference type="PANTHER" id="PTHR46383:SF1">
    <property type="entry name" value="ASPARTATE AMINOTRANSFERASE"/>
    <property type="match status" value="1"/>
</dbReference>
<dbReference type="Gene3D" id="3.40.640.10">
    <property type="entry name" value="Type I PLP-dependent aspartate aminotransferase-like (Major domain)"/>
    <property type="match status" value="1"/>
</dbReference>
<reference evidence="8 10" key="1">
    <citation type="submission" date="2016-06" db="EMBL/GenBank/DDBJ databases">
        <authorList>
            <person name="Kjaerup R.B."/>
            <person name="Dalgaard T.S."/>
            <person name="Juul-Madsen H.R."/>
        </authorList>
    </citation>
    <scope>NUCLEOTIDE SEQUENCE [LARGE SCALE GENOMIC DNA]</scope>
    <source>
        <strain evidence="8">Orrdi1</strain>
    </source>
</reference>
<dbReference type="EMBL" id="FLRC01000025">
    <property type="protein sequence ID" value="SBT26050.1"/>
    <property type="molecule type" value="Genomic_DNA"/>
</dbReference>
<dbReference type="SUPFAM" id="SSF53383">
    <property type="entry name" value="PLP-dependent transferases"/>
    <property type="match status" value="1"/>
</dbReference>
<keyword evidence="10" id="KW-1185">Reference proteome</keyword>
<evidence type="ECO:0000256" key="3">
    <source>
        <dbReference type="ARBA" id="ARBA00022576"/>
    </source>
</evidence>
<reference evidence="9 10" key="2">
    <citation type="submission" date="2017-08" db="EMBL/GenBank/DDBJ databases">
        <authorList>
            <person name="de Groot N.N."/>
        </authorList>
    </citation>
    <scope>NUCLEOTIDE SEQUENCE [LARGE SCALE GENOMIC DNA]</scope>
    <source>
        <strain evidence="9">Orrdi1</strain>
    </source>
</reference>
<keyword evidence="3 6" id="KW-0032">Aminotransferase</keyword>
<dbReference type="Pfam" id="PF00155">
    <property type="entry name" value="Aminotran_1_2"/>
    <property type="match status" value="1"/>
</dbReference>
<evidence type="ECO:0000313" key="9">
    <source>
        <dbReference type="EMBL" id="SOE48801.1"/>
    </source>
</evidence>
<evidence type="ECO:0000256" key="5">
    <source>
        <dbReference type="ARBA" id="ARBA00022898"/>
    </source>
</evidence>
<gene>
    <name evidence="8" type="ORF">ODI_00530</name>
    <name evidence="9" type="ORF">ODI_R1656</name>
</gene>
<dbReference type="InterPro" id="IPR015421">
    <property type="entry name" value="PyrdxlP-dep_Trfase_major"/>
</dbReference>
<feature type="domain" description="Aminotransferase class I/classII large" evidence="7">
    <location>
        <begin position="37"/>
        <end position="395"/>
    </location>
</feature>
<evidence type="ECO:0000256" key="2">
    <source>
        <dbReference type="ARBA" id="ARBA00007441"/>
    </source>
</evidence>
<dbReference type="GO" id="GO:0030170">
    <property type="term" value="F:pyridoxal phosphate binding"/>
    <property type="evidence" value="ECO:0007669"/>
    <property type="project" value="InterPro"/>
</dbReference>
<evidence type="ECO:0000256" key="1">
    <source>
        <dbReference type="ARBA" id="ARBA00001933"/>
    </source>
</evidence>
<sequence length="405" mass="43343">MSAPHAILSNRLAAARPSATGAVSELARRLAAEGRSIISLSEGELDFDTPAHIQYAAIKGIIGGQTRYTSVGGTPALKAAIQRKFRDDNDLDYQPSEIIAATGAKQLLFNALLATLNQGDEALVIAPFWVSYTEMVQIADGTPVVITPPAGDHFKLTPDLLAAHITPNTRWLILNAPCNPSGALYSREELAALADVVRKHPRILVLSDDIYEKILYEGSFTSFAQAAPDLKDRVLTINGVSKSHAMTGWRLGYAGGPAWLIKGMELLQSQSTSNPSSVSQAAATAALDGPQEFLDDWRDRLRVRRDTALSILAQTPLLSISRPPAAFYLFADCGKAIGLRTPQGQVIGSDLDLARYLLEEAGVAVVPGTAFGLAPYLRLAFALSDERLKLACERIVAACGQLAKA</sequence>
<dbReference type="InterPro" id="IPR015424">
    <property type="entry name" value="PyrdxlP-dep_Trfase"/>
</dbReference>
<dbReference type="GO" id="GO:0008483">
    <property type="term" value="F:transaminase activity"/>
    <property type="evidence" value="ECO:0007669"/>
    <property type="project" value="UniProtKB-KW"/>
</dbReference>
<keyword evidence="5" id="KW-0663">Pyridoxal phosphate</keyword>
<organism evidence="8 10">
    <name type="scientific">Orrella dioscoreae</name>
    <dbReference type="NCBI Taxonomy" id="1851544"/>
    <lineage>
        <taxon>Bacteria</taxon>
        <taxon>Pseudomonadati</taxon>
        <taxon>Pseudomonadota</taxon>
        <taxon>Betaproteobacteria</taxon>
        <taxon>Burkholderiales</taxon>
        <taxon>Alcaligenaceae</taxon>
        <taxon>Orrella</taxon>
    </lineage>
</organism>
<dbReference type="GO" id="GO:0006520">
    <property type="term" value="P:amino acid metabolic process"/>
    <property type="evidence" value="ECO:0007669"/>
    <property type="project" value="InterPro"/>
</dbReference>
<comment type="cofactor">
    <cofactor evidence="1 6">
        <name>pyridoxal 5'-phosphate</name>
        <dbReference type="ChEBI" id="CHEBI:597326"/>
    </cofactor>
</comment>
<accession>A0A1C3K3I0</accession>
<evidence type="ECO:0000313" key="10">
    <source>
        <dbReference type="Proteomes" id="UP000078558"/>
    </source>
</evidence>
<dbReference type="CDD" id="cd00609">
    <property type="entry name" value="AAT_like"/>
    <property type="match status" value="1"/>
</dbReference>
<evidence type="ECO:0000256" key="4">
    <source>
        <dbReference type="ARBA" id="ARBA00022679"/>
    </source>
</evidence>
<dbReference type="FunFam" id="3.40.640.10:FF:000033">
    <property type="entry name" value="Aspartate aminotransferase"/>
    <property type="match status" value="1"/>
</dbReference>
<proteinExistence type="inferred from homology"/>
<dbReference type="InterPro" id="IPR004839">
    <property type="entry name" value="Aminotransferase_I/II_large"/>
</dbReference>
<evidence type="ECO:0000256" key="6">
    <source>
        <dbReference type="RuleBase" id="RU000481"/>
    </source>
</evidence>
<dbReference type="OrthoDB" id="9803354at2"/>
<comment type="similarity">
    <text evidence="2 6">Belongs to the class-I pyridoxal-phosphate-dependent aminotransferase family.</text>
</comment>